<dbReference type="AlphaFoldDB" id="A0A7D9CZX2"/>
<sequence>MSSQENRSPETLLQSKRVPLKDSSRRFTNLNKAQDLEHRKSIVTIKAQNTAPVTDVSTLKNIKKPQQPQPDPQQAVSGGHLRHQRHPASTRLTGDQLRQWQQSWRRIMKVSVVYFEENTRRHERENIRATAAFKNLGARIAKFFSDSVTIIVSMRPYNKRGEYPQGDIFRVARKKELKVWNYEKVFRFMHHLGEPVPDTQPESKLSSLLKNEKLFGPNDRDPNAKRDDMKYFTNLYIYAYDLRQQTRPVAIREWSRNHDYPKLCKSTNGRSLFVHDSHPKSESSALKRHTRRVVYLAEVAEYRQNLIEASYVGSGEKCPTPDQRAAYRTSWEREYYHGGTETEMESEAVSDDDTANSRHEVSRETFDKQTFIKKEPKNTENLVDYKSKAGNHTLKERKFKVTADHELPALPEKSVLADTEMERIPVLAPPDAHGEIGQKDANRQLLEIERSRMVDGEASGSLPALLHREDSLMTLSGSKFKNEYGEIQASGVQNQSCSTAISGNNIGNGLAPSYSLVYNKKIANDKKKTISFNRSMRDNAKINDKMPLDGRKVSALDKENVVPKANTDQLETRVRIVRKHPAGGQTLEAVTKRRKMVELDKIAEQKATEFVLEKRKLEKETSAEPRELSTAFKHAEETGLKLKRKREMQKAERIKKAKHDSKPGYCENCRVKYADFGEHIQTDKHRQFALNPANFREIDDLINTVNLTRRMGL</sequence>
<dbReference type="EMBL" id="CABFWN010000002">
    <property type="protein sequence ID" value="VUG17632.1"/>
    <property type="molecule type" value="Genomic_DNA"/>
</dbReference>
<dbReference type="PANTHER" id="PTHR15375">
    <property type="entry name" value="ACTIVATOR OF S-PHASE KINASE-RELATED"/>
    <property type="match status" value="1"/>
</dbReference>
<keyword evidence="1" id="KW-0479">Metal-binding</keyword>
<feature type="domain" description="DBF4-type" evidence="6">
    <location>
        <begin position="659"/>
        <end position="708"/>
    </location>
</feature>
<feature type="compositionally biased region" description="Polar residues" evidence="5">
    <location>
        <begin position="1"/>
        <end position="14"/>
    </location>
</feature>
<dbReference type="GO" id="GO:0003676">
    <property type="term" value="F:nucleic acid binding"/>
    <property type="evidence" value="ECO:0007669"/>
    <property type="project" value="InterPro"/>
</dbReference>
<dbReference type="Pfam" id="PF22437">
    <property type="entry name" value="DBF4_BRCT"/>
    <property type="match status" value="1"/>
</dbReference>
<dbReference type="Gene3D" id="3.40.50.10190">
    <property type="entry name" value="BRCT domain"/>
    <property type="match status" value="1"/>
</dbReference>
<dbReference type="Pfam" id="PF07535">
    <property type="entry name" value="zf-DBF"/>
    <property type="match status" value="1"/>
</dbReference>
<feature type="region of interest" description="Disordered" evidence="5">
    <location>
        <begin position="339"/>
        <end position="358"/>
    </location>
</feature>
<gene>
    <name evidence="7" type="ORF">DEBR0S2_12310G</name>
</gene>
<dbReference type="FunFam" id="6.10.250.3410:FF:000001">
    <property type="entry name" value="Protein DBF4 homolog A"/>
    <property type="match status" value="1"/>
</dbReference>
<protein>
    <submittedName>
        <fullName evidence="7">DEBR0S2_12310g1_1</fullName>
    </submittedName>
</protein>
<dbReference type="SMART" id="SM00586">
    <property type="entry name" value="ZnF_DBF"/>
    <property type="match status" value="1"/>
</dbReference>
<accession>A0A7D9CZX2</accession>
<evidence type="ECO:0000256" key="3">
    <source>
        <dbReference type="ARBA" id="ARBA00022833"/>
    </source>
</evidence>
<dbReference type="InterPro" id="IPR055116">
    <property type="entry name" value="DBF4_BRCT"/>
</dbReference>
<dbReference type="InterPro" id="IPR036420">
    <property type="entry name" value="BRCT_dom_sf"/>
</dbReference>
<dbReference type="GO" id="GO:0043539">
    <property type="term" value="F:protein serine/threonine kinase activator activity"/>
    <property type="evidence" value="ECO:0007669"/>
    <property type="project" value="TreeGrafter"/>
</dbReference>
<dbReference type="InterPro" id="IPR038545">
    <property type="entry name" value="Znf_DBF_sf"/>
</dbReference>
<dbReference type="GO" id="GO:1901987">
    <property type="term" value="P:regulation of cell cycle phase transition"/>
    <property type="evidence" value="ECO:0007669"/>
    <property type="project" value="TreeGrafter"/>
</dbReference>
<dbReference type="PROSITE" id="PS51265">
    <property type="entry name" value="ZF_DBF4"/>
    <property type="match status" value="1"/>
</dbReference>
<feature type="region of interest" description="Disordered" evidence="5">
    <location>
        <begin position="58"/>
        <end position="94"/>
    </location>
</feature>
<dbReference type="GO" id="GO:0010571">
    <property type="term" value="P:positive regulation of nuclear cell cycle DNA replication"/>
    <property type="evidence" value="ECO:0007669"/>
    <property type="project" value="TreeGrafter"/>
</dbReference>
<evidence type="ECO:0000259" key="6">
    <source>
        <dbReference type="PROSITE" id="PS51265"/>
    </source>
</evidence>
<dbReference type="PANTHER" id="PTHR15375:SF26">
    <property type="entry name" value="PROTEIN CHIFFON"/>
    <property type="match status" value="1"/>
</dbReference>
<feature type="compositionally biased region" description="Acidic residues" evidence="5">
    <location>
        <begin position="342"/>
        <end position="354"/>
    </location>
</feature>
<dbReference type="Proteomes" id="UP000478008">
    <property type="component" value="Unassembled WGS sequence"/>
</dbReference>
<keyword evidence="8" id="KW-1185">Reference proteome</keyword>
<evidence type="ECO:0000313" key="7">
    <source>
        <dbReference type="EMBL" id="VUG17632.1"/>
    </source>
</evidence>
<dbReference type="Gene3D" id="6.10.250.3410">
    <property type="entry name" value="DBF zinc finger"/>
    <property type="match status" value="1"/>
</dbReference>
<evidence type="ECO:0000256" key="2">
    <source>
        <dbReference type="ARBA" id="ARBA00022771"/>
    </source>
</evidence>
<feature type="region of interest" description="Disordered" evidence="5">
    <location>
        <begin position="1"/>
        <end position="33"/>
    </location>
</feature>
<dbReference type="GO" id="GO:0031431">
    <property type="term" value="C:Dbf4-dependent protein kinase complex"/>
    <property type="evidence" value="ECO:0007669"/>
    <property type="project" value="TreeGrafter"/>
</dbReference>
<organism evidence="7 8">
    <name type="scientific">Dekkera bruxellensis</name>
    <name type="common">Brettanomyces custersii</name>
    <dbReference type="NCBI Taxonomy" id="5007"/>
    <lineage>
        <taxon>Eukaryota</taxon>
        <taxon>Fungi</taxon>
        <taxon>Dikarya</taxon>
        <taxon>Ascomycota</taxon>
        <taxon>Saccharomycotina</taxon>
        <taxon>Pichiomycetes</taxon>
        <taxon>Pichiales</taxon>
        <taxon>Pichiaceae</taxon>
        <taxon>Brettanomyces</taxon>
    </lineage>
</organism>
<dbReference type="Pfam" id="PF08630">
    <property type="entry name" value="Dfp1_Him1_M"/>
    <property type="match status" value="1"/>
</dbReference>
<dbReference type="InterPro" id="IPR051590">
    <property type="entry name" value="Replication_Regulatory_Kinase"/>
</dbReference>
<evidence type="ECO:0000256" key="1">
    <source>
        <dbReference type="ARBA" id="ARBA00022723"/>
    </source>
</evidence>
<evidence type="ECO:0000256" key="4">
    <source>
        <dbReference type="PROSITE-ProRule" id="PRU00600"/>
    </source>
</evidence>
<keyword evidence="3" id="KW-0862">Zinc</keyword>
<dbReference type="InterPro" id="IPR013939">
    <property type="entry name" value="Regulatory_Dfp1/Him1"/>
</dbReference>
<proteinExistence type="predicted"/>
<reference evidence="7 8" key="1">
    <citation type="submission" date="2019-07" db="EMBL/GenBank/DDBJ databases">
        <authorList>
            <person name="Friedrich A."/>
            <person name="Schacherer J."/>
        </authorList>
    </citation>
    <scope>NUCLEOTIDE SEQUENCE [LARGE SCALE GENOMIC DNA]</scope>
</reference>
<evidence type="ECO:0000313" key="8">
    <source>
        <dbReference type="Proteomes" id="UP000478008"/>
    </source>
</evidence>
<dbReference type="InterPro" id="IPR006572">
    <property type="entry name" value="Znf_DBF"/>
</dbReference>
<dbReference type="GO" id="GO:0008270">
    <property type="term" value="F:zinc ion binding"/>
    <property type="evidence" value="ECO:0007669"/>
    <property type="project" value="UniProtKB-KW"/>
</dbReference>
<name>A0A7D9CZX2_DEKBR</name>
<keyword evidence="2 4" id="KW-0863">Zinc-finger</keyword>
<evidence type="ECO:0000256" key="5">
    <source>
        <dbReference type="SAM" id="MobiDB-lite"/>
    </source>
</evidence>